<sequence length="264" mass="29473">MNAWLSLTKKELRLGTTPFIIPIIAFFLLVALVAYIGSRFDFASEAVAILSFTVIGIQVFYLAYYLLFSLGAEKRKMHLWLHNPISGSALLLAKVAAALISMALTFMITAVTLAVAIGMAENIPFEISWSTMAQVGMLGGLHLFLVAISFAAWFLFLWMVFLLLNRTFGTFISFVFTFIFFITATGAYGWFTESAIYDALTMWGAINIEVFVTEVFMSMDLPVGEFTAQAGPLTIYFGQYFFEAVVTLILFFAAAWMLDRKVEV</sequence>
<dbReference type="RefSeq" id="WP_307320338.1">
    <property type="nucleotide sequence ID" value="NZ_JAUSUG010000001.1"/>
</dbReference>
<feature type="transmembrane region" description="Helical" evidence="1">
    <location>
        <begin position="171"/>
        <end position="191"/>
    </location>
</feature>
<feature type="transmembrane region" description="Helical" evidence="1">
    <location>
        <begin position="48"/>
        <end position="68"/>
    </location>
</feature>
<keyword evidence="1" id="KW-0472">Membrane</keyword>
<comment type="caution">
    <text evidence="2">The sequence shown here is derived from an EMBL/GenBank/DDBJ whole genome shotgun (WGS) entry which is preliminary data.</text>
</comment>
<name>A0ABT9ZPN6_9BACI</name>
<keyword evidence="3" id="KW-1185">Reference proteome</keyword>
<evidence type="ECO:0000313" key="3">
    <source>
        <dbReference type="Proteomes" id="UP001230005"/>
    </source>
</evidence>
<proteinExistence type="predicted"/>
<dbReference type="Proteomes" id="UP001230005">
    <property type="component" value="Unassembled WGS sequence"/>
</dbReference>
<evidence type="ECO:0000256" key="1">
    <source>
        <dbReference type="SAM" id="Phobius"/>
    </source>
</evidence>
<keyword evidence="1" id="KW-1133">Transmembrane helix</keyword>
<gene>
    <name evidence="2" type="ORF">J2S74_000044</name>
</gene>
<reference evidence="2 3" key="1">
    <citation type="submission" date="2023-07" db="EMBL/GenBank/DDBJ databases">
        <title>Genomic Encyclopedia of Type Strains, Phase IV (KMG-IV): sequencing the most valuable type-strain genomes for metagenomic binning, comparative biology and taxonomic classification.</title>
        <authorList>
            <person name="Goeker M."/>
        </authorList>
    </citation>
    <scope>NUCLEOTIDE SEQUENCE [LARGE SCALE GENOMIC DNA]</scope>
    <source>
        <strain evidence="2 3">DSM 9768</strain>
    </source>
</reference>
<evidence type="ECO:0000313" key="2">
    <source>
        <dbReference type="EMBL" id="MDQ0252672.1"/>
    </source>
</evidence>
<keyword evidence="1" id="KW-0812">Transmembrane</keyword>
<feature type="transmembrane region" description="Helical" evidence="1">
    <location>
        <begin position="12"/>
        <end position="36"/>
    </location>
</feature>
<evidence type="ECO:0008006" key="4">
    <source>
        <dbReference type="Google" id="ProtNLM"/>
    </source>
</evidence>
<feature type="transmembrane region" description="Helical" evidence="1">
    <location>
        <begin position="140"/>
        <end position="164"/>
    </location>
</feature>
<accession>A0ABT9ZPN6</accession>
<dbReference type="EMBL" id="JAUSUG010000001">
    <property type="protein sequence ID" value="MDQ0252672.1"/>
    <property type="molecule type" value="Genomic_DNA"/>
</dbReference>
<feature type="transmembrane region" description="Helical" evidence="1">
    <location>
        <begin position="240"/>
        <end position="258"/>
    </location>
</feature>
<organism evidence="2 3">
    <name type="scientific">Evansella vedderi</name>
    <dbReference type="NCBI Taxonomy" id="38282"/>
    <lineage>
        <taxon>Bacteria</taxon>
        <taxon>Bacillati</taxon>
        <taxon>Bacillota</taxon>
        <taxon>Bacilli</taxon>
        <taxon>Bacillales</taxon>
        <taxon>Bacillaceae</taxon>
        <taxon>Evansella</taxon>
    </lineage>
</organism>
<protein>
    <recommendedName>
        <fullName evidence="4">ABC transporter permease</fullName>
    </recommendedName>
</protein>
<feature type="transmembrane region" description="Helical" evidence="1">
    <location>
        <begin position="89"/>
        <end position="120"/>
    </location>
</feature>